<feature type="coiled-coil region" evidence="7">
    <location>
        <begin position="281"/>
        <end position="308"/>
    </location>
</feature>
<evidence type="ECO:0000256" key="8">
    <source>
        <dbReference type="SAM" id="MobiDB-lite"/>
    </source>
</evidence>
<dbReference type="Gene3D" id="1.10.10.10">
    <property type="entry name" value="Winged helix-like DNA-binding domain superfamily/Winged helix DNA-binding domain"/>
    <property type="match status" value="1"/>
</dbReference>
<dbReference type="EMBL" id="CP043959">
    <property type="protein sequence ID" value="QER87182.1"/>
    <property type="molecule type" value="Genomic_DNA"/>
</dbReference>
<feature type="region of interest" description="Disordered" evidence="8">
    <location>
        <begin position="247"/>
        <end position="278"/>
    </location>
</feature>
<dbReference type="Proteomes" id="UP000324308">
    <property type="component" value="Chromosome"/>
</dbReference>
<evidence type="ECO:0000313" key="11">
    <source>
        <dbReference type="Proteomes" id="UP000324308"/>
    </source>
</evidence>
<dbReference type="InterPro" id="IPR001867">
    <property type="entry name" value="OmpR/PhoB-type_DNA-bd"/>
</dbReference>
<feature type="domain" description="OmpR/PhoB-type" evidence="9">
    <location>
        <begin position="1"/>
        <end position="99"/>
    </location>
</feature>
<keyword evidence="5" id="KW-0804">Transcription</keyword>
<dbReference type="InterPro" id="IPR011990">
    <property type="entry name" value="TPR-like_helical_dom_sf"/>
</dbReference>
<dbReference type="PANTHER" id="PTHR35807">
    <property type="entry name" value="TRANSCRIPTIONAL REGULATOR REDD-RELATED"/>
    <property type="match status" value="1"/>
</dbReference>
<evidence type="ECO:0000259" key="9">
    <source>
        <dbReference type="PROSITE" id="PS51755"/>
    </source>
</evidence>
<dbReference type="SMART" id="SM01043">
    <property type="entry name" value="BTAD"/>
    <property type="match status" value="1"/>
</dbReference>
<keyword evidence="3" id="KW-0805">Transcription regulation</keyword>
<evidence type="ECO:0000256" key="7">
    <source>
        <dbReference type="SAM" id="Coils"/>
    </source>
</evidence>
<dbReference type="SUPFAM" id="SSF46894">
    <property type="entry name" value="C-terminal effector domain of the bipartite response regulators"/>
    <property type="match status" value="1"/>
</dbReference>
<evidence type="ECO:0000256" key="1">
    <source>
        <dbReference type="ARBA" id="ARBA00005820"/>
    </source>
</evidence>
<dbReference type="InterPro" id="IPR005158">
    <property type="entry name" value="BTAD"/>
</dbReference>
<evidence type="ECO:0000256" key="5">
    <source>
        <dbReference type="ARBA" id="ARBA00023163"/>
    </source>
</evidence>
<dbReference type="RefSeq" id="WP_150154950.1">
    <property type="nucleotide sequence ID" value="NZ_CP043959.1"/>
</dbReference>
<dbReference type="Pfam" id="PF00486">
    <property type="entry name" value="Trans_reg_C"/>
    <property type="match status" value="1"/>
</dbReference>
<evidence type="ECO:0000256" key="2">
    <source>
        <dbReference type="ARBA" id="ARBA00023012"/>
    </source>
</evidence>
<reference evidence="10 11" key="1">
    <citation type="submission" date="2019-09" db="EMBL/GenBank/DDBJ databases">
        <title>Draft genome sequence of the Ebosin-producing strain Streptomyces sp. 139.</title>
        <authorList>
            <person name="Ai L."/>
            <person name="Geng M."/>
            <person name="Ma M."/>
            <person name="Bai L."/>
        </authorList>
    </citation>
    <scope>NUCLEOTIDE SEQUENCE [LARGE SCALE GENOMIC DNA]</scope>
    <source>
        <strain evidence="10 11">139</strain>
    </source>
</reference>
<dbReference type="PANTHER" id="PTHR35807:SF1">
    <property type="entry name" value="TRANSCRIPTIONAL REGULATOR REDD"/>
    <property type="match status" value="1"/>
</dbReference>
<comment type="similarity">
    <text evidence="1">Belongs to the AfsR/DnrI/RedD regulatory family.</text>
</comment>
<keyword evidence="11" id="KW-1185">Reference proteome</keyword>
<dbReference type="InterPro" id="IPR051677">
    <property type="entry name" value="AfsR-DnrI-RedD_regulator"/>
</dbReference>
<protein>
    <submittedName>
        <fullName evidence="10">AfsR/SARP family transcriptional regulator</fullName>
    </submittedName>
</protein>
<feature type="region of interest" description="Disordered" evidence="8">
    <location>
        <begin position="215"/>
        <end position="234"/>
    </location>
</feature>
<dbReference type="InterPro" id="IPR036388">
    <property type="entry name" value="WH-like_DNA-bd_sf"/>
</dbReference>
<feature type="compositionally biased region" description="Basic and acidic residues" evidence="8">
    <location>
        <begin position="215"/>
        <end position="224"/>
    </location>
</feature>
<keyword evidence="7" id="KW-0175">Coiled coil</keyword>
<evidence type="ECO:0000256" key="3">
    <source>
        <dbReference type="ARBA" id="ARBA00023015"/>
    </source>
</evidence>
<proteinExistence type="inferred from homology"/>
<dbReference type="InterPro" id="IPR016032">
    <property type="entry name" value="Sig_transdc_resp-reg_C-effctor"/>
</dbReference>
<gene>
    <name evidence="10" type="ORF">F3L20_15885</name>
</gene>
<evidence type="ECO:0000256" key="4">
    <source>
        <dbReference type="ARBA" id="ARBA00023125"/>
    </source>
</evidence>
<dbReference type="Gene3D" id="1.25.40.10">
    <property type="entry name" value="Tetratricopeptide repeat domain"/>
    <property type="match status" value="1"/>
</dbReference>
<name>A0ABX5ZTZ0_STRTE</name>
<sequence length="321" mass="35418">MQFRVLGSPGIHDDVRGRSVRLTSPKQRVLLGALTVRLGTPVPTEELIRELWGDDAPDKAGNALQAHVSRLRQQLVEAEPSRVNTPRLVVRGPGYVLQARPEELDSVQFRLQVTRARRLLDADPHTAALLLRKALGLWRGPALDGAGGPLCAAAAARLEDERLLALEDLCEASLRLGRHHEVVRRLEELVAAHPSRPRFREQLTLALRRCGRHSEARAVDEAPRDPLPAEPVAPAHTGNVRVLRDAAGVRPGVPEPAPGERPADRTGTTESPDRPGTRLELVRLRGRLEELTLQQHALRAEMERLMALMEESTALPRRDSA</sequence>
<dbReference type="PROSITE" id="PS51755">
    <property type="entry name" value="OMPR_PHOB"/>
    <property type="match status" value="1"/>
</dbReference>
<feature type="DNA-binding region" description="OmpR/PhoB-type" evidence="6">
    <location>
        <begin position="1"/>
        <end position="99"/>
    </location>
</feature>
<dbReference type="CDD" id="cd15831">
    <property type="entry name" value="BTAD"/>
    <property type="match status" value="1"/>
</dbReference>
<evidence type="ECO:0000313" key="10">
    <source>
        <dbReference type="EMBL" id="QER87182.1"/>
    </source>
</evidence>
<dbReference type="Pfam" id="PF03704">
    <property type="entry name" value="BTAD"/>
    <property type="match status" value="1"/>
</dbReference>
<organism evidence="10 11">
    <name type="scientific">Streptomyces tendae</name>
    <dbReference type="NCBI Taxonomy" id="1932"/>
    <lineage>
        <taxon>Bacteria</taxon>
        <taxon>Bacillati</taxon>
        <taxon>Actinomycetota</taxon>
        <taxon>Actinomycetes</taxon>
        <taxon>Kitasatosporales</taxon>
        <taxon>Streptomycetaceae</taxon>
        <taxon>Streptomyces</taxon>
    </lineage>
</organism>
<evidence type="ECO:0000256" key="6">
    <source>
        <dbReference type="PROSITE-ProRule" id="PRU01091"/>
    </source>
</evidence>
<accession>A0ABX5ZTZ0</accession>
<keyword evidence="4 6" id="KW-0238">DNA-binding</keyword>
<keyword evidence="2" id="KW-0902">Two-component regulatory system</keyword>
<dbReference type="SMART" id="SM00862">
    <property type="entry name" value="Trans_reg_C"/>
    <property type="match status" value="1"/>
</dbReference>
<dbReference type="SUPFAM" id="SSF48452">
    <property type="entry name" value="TPR-like"/>
    <property type="match status" value="1"/>
</dbReference>